<feature type="domain" description="Cdc37 C-terminal" evidence="8">
    <location>
        <begin position="343"/>
        <end position="408"/>
    </location>
</feature>
<dbReference type="Pfam" id="PF08564">
    <property type="entry name" value="CDC37_C"/>
    <property type="match status" value="1"/>
</dbReference>
<evidence type="ECO:0000313" key="11">
    <source>
        <dbReference type="Proteomes" id="UP000694395"/>
    </source>
</evidence>
<sequence length="412" mass="47417">MEGFGTITFPMLADEEESCSAFAVPSNGSFYSTPLQGVFVKECMASASEDSMASLCQSQQQCVKASIVSSWQLVEAQDQLCGLELHGSESVEQEHARAIASQSELSQTEREWRRKENMLGGSRSPVLSADSSQDVFDKSIINSRSKNVELEDHDQSKTFVQKYEQEFRYFGMLRRWDDSQRFLSDLPHLVCEETANYLILWCFRLQAEEKEALMEQVAHQAVVMQFILEMASTSQQDPRGCFRHFFHKAKAGQEGYLDVFHTELEAFKQRVKEHTVKCKGETLPNFTEHQSSTARCRPDPGEVLESLPPVSIPNDIIYTYICVCVYIYIYIYIYIWYYMNDSIPIILEQELKSGFQLQDMQILQNVLSTMNPQVAEYHVKRCLEAGLWTNREGRWSKEDATLETDDLRMMET</sequence>
<evidence type="ECO:0000256" key="6">
    <source>
        <dbReference type="ARBA" id="ARBA00040086"/>
    </source>
</evidence>
<dbReference type="Ensembl" id="ENSOMYT00000072734.2">
    <property type="protein sequence ID" value="ENSOMYP00000066791.2"/>
    <property type="gene ID" value="ENSOMYG00000030941.2"/>
</dbReference>
<organism evidence="10 11">
    <name type="scientific">Oncorhynchus mykiss</name>
    <name type="common">Rainbow trout</name>
    <name type="synonym">Salmo gairdneri</name>
    <dbReference type="NCBI Taxonomy" id="8022"/>
    <lineage>
        <taxon>Eukaryota</taxon>
        <taxon>Metazoa</taxon>
        <taxon>Chordata</taxon>
        <taxon>Craniata</taxon>
        <taxon>Vertebrata</taxon>
        <taxon>Euteleostomi</taxon>
        <taxon>Actinopterygii</taxon>
        <taxon>Neopterygii</taxon>
        <taxon>Teleostei</taxon>
        <taxon>Protacanthopterygii</taxon>
        <taxon>Salmoniformes</taxon>
        <taxon>Salmonidae</taxon>
        <taxon>Salmoninae</taxon>
        <taxon>Oncorhynchus</taxon>
    </lineage>
</organism>
<evidence type="ECO:0000259" key="8">
    <source>
        <dbReference type="SMART" id="SM01069"/>
    </source>
</evidence>
<comment type="subcellular location">
    <subcellularLocation>
        <location evidence="1">Cytoplasm</location>
    </subcellularLocation>
</comment>
<reference evidence="10" key="2">
    <citation type="submission" date="2025-08" db="UniProtKB">
        <authorList>
            <consortium name="Ensembl"/>
        </authorList>
    </citation>
    <scope>IDENTIFICATION</scope>
</reference>
<dbReference type="FunFam" id="1.20.58.610:FF:000001">
    <property type="entry name" value="Hsp90 co-chaperone Cdc37-like 1"/>
    <property type="match status" value="1"/>
</dbReference>
<dbReference type="Proteomes" id="UP000694395">
    <property type="component" value="Chromosome 5"/>
</dbReference>
<name>A0A8C7SIW8_ONCMY</name>
<evidence type="ECO:0000256" key="2">
    <source>
        <dbReference type="ARBA" id="ARBA00006222"/>
    </source>
</evidence>
<dbReference type="GO" id="GO:0006457">
    <property type="term" value="P:protein folding"/>
    <property type="evidence" value="ECO:0007669"/>
    <property type="project" value="TreeGrafter"/>
</dbReference>
<keyword evidence="11" id="KW-1185">Reference proteome</keyword>
<dbReference type="GO" id="GO:0031072">
    <property type="term" value="F:heat shock protein binding"/>
    <property type="evidence" value="ECO:0007669"/>
    <property type="project" value="TreeGrafter"/>
</dbReference>
<dbReference type="PANTHER" id="PTHR12800">
    <property type="entry name" value="CDC37-RELATED"/>
    <property type="match status" value="1"/>
</dbReference>
<dbReference type="InterPro" id="IPR013874">
    <property type="entry name" value="Cdc37_Hsp90-bd"/>
</dbReference>
<dbReference type="GO" id="GO:0005737">
    <property type="term" value="C:cytoplasm"/>
    <property type="evidence" value="ECO:0007669"/>
    <property type="project" value="UniProtKB-SubCell"/>
</dbReference>
<keyword evidence="3" id="KW-0963">Cytoplasm</keyword>
<dbReference type="PANTHER" id="PTHR12800:SF2">
    <property type="entry name" value="HSP90 CO-CHAPERONE CDC37-LIKE 1"/>
    <property type="match status" value="1"/>
</dbReference>
<dbReference type="Gene3D" id="1.20.58.610">
    <property type="entry name" value="Cdc37, Hsp90 binding domain"/>
    <property type="match status" value="1"/>
</dbReference>
<feature type="domain" description="Cdc37 Hsp90 binding" evidence="9">
    <location>
        <begin position="132"/>
        <end position="283"/>
    </location>
</feature>
<dbReference type="Gene3D" id="6.10.140.250">
    <property type="match status" value="1"/>
</dbReference>
<dbReference type="GeneTree" id="ENSGT00390000013443"/>
<dbReference type="SMART" id="SM01069">
    <property type="entry name" value="CDC37_C"/>
    <property type="match status" value="1"/>
</dbReference>
<comment type="function">
    <text evidence="5">Co-chaperone that binds to numerous proteins and promotes their interaction with Hsp70 and Hsp90.</text>
</comment>
<evidence type="ECO:0000256" key="4">
    <source>
        <dbReference type="ARBA" id="ARBA00023186"/>
    </source>
</evidence>
<evidence type="ECO:0000259" key="9">
    <source>
        <dbReference type="SMART" id="SM01070"/>
    </source>
</evidence>
<dbReference type="GO" id="GO:0051082">
    <property type="term" value="F:unfolded protein binding"/>
    <property type="evidence" value="ECO:0007669"/>
    <property type="project" value="TreeGrafter"/>
</dbReference>
<evidence type="ECO:0000313" key="10">
    <source>
        <dbReference type="Ensembl" id="ENSOMYP00000066791.2"/>
    </source>
</evidence>
<evidence type="ECO:0000256" key="7">
    <source>
        <dbReference type="SAM" id="Phobius"/>
    </source>
</evidence>
<keyword evidence="7" id="KW-1133">Transmembrane helix</keyword>
<dbReference type="InterPro" id="IPR013873">
    <property type="entry name" value="Cdc37_C"/>
</dbReference>
<dbReference type="InterPro" id="IPR004918">
    <property type="entry name" value="Cdc37"/>
</dbReference>
<dbReference type="GO" id="GO:0050821">
    <property type="term" value="P:protein stabilization"/>
    <property type="evidence" value="ECO:0007669"/>
    <property type="project" value="TreeGrafter"/>
</dbReference>
<feature type="transmembrane region" description="Helical" evidence="7">
    <location>
        <begin position="317"/>
        <end position="337"/>
    </location>
</feature>
<keyword evidence="7" id="KW-0472">Membrane</keyword>
<dbReference type="InterPro" id="IPR038189">
    <property type="entry name" value="Cdc37_Hsp90-bd_sf"/>
</dbReference>
<dbReference type="Pfam" id="PF08565">
    <property type="entry name" value="CDC37_M"/>
    <property type="match status" value="1"/>
</dbReference>
<dbReference type="SMART" id="SM01070">
    <property type="entry name" value="CDC37_M"/>
    <property type="match status" value="1"/>
</dbReference>
<evidence type="ECO:0000256" key="3">
    <source>
        <dbReference type="ARBA" id="ARBA00022490"/>
    </source>
</evidence>
<evidence type="ECO:0000256" key="5">
    <source>
        <dbReference type="ARBA" id="ARBA00037145"/>
    </source>
</evidence>
<protein>
    <recommendedName>
        <fullName evidence="6">Hsp90 co-chaperone Cdc37-like 1</fullName>
    </recommendedName>
</protein>
<keyword evidence="7" id="KW-0812">Transmembrane</keyword>
<evidence type="ECO:0000256" key="1">
    <source>
        <dbReference type="ARBA" id="ARBA00004496"/>
    </source>
</evidence>
<keyword evidence="4" id="KW-0143">Chaperone</keyword>
<dbReference type="AlphaFoldDB" id="A0A8C7SIW8"/>
<accession>A0A8C7SIW8</accession>
<dbReference type="GO" id="GO:0051087">
    <property type="term" value="F:protein-folding chaperone binding"/>
    <property type="evidence" value="ECO:0007669"/>
    <property type="project" value="TreeGrafter"/>
</dbReference>
<reference evidence="10" key="3">
    <citation type="submission" date="2025-09" db="UniProtKB">
        <authorList>
            <consortium name="Ensembl"/>
        </authorList>
    </citation>
    <scope>IDENTIFICATION</scope>
</reference>
<proteinExistence type="inferred from homology"/>
<dbReference type="SUPFAM" id="SSF101391">
    <property type="entry name" value="Hsp90 co-chaperone CDC37"/>
    <property type="match status" value="2"/>
</dbReference>
<comment type="similarity">
    <text evidence="2">Belongs to the CDC37 family.</text>
</comment>
<reference evidence="10" key="1">
    <citation type="submission" date="2020-07" db="EMBL/GenBank/DDBJ databases">
        <title>A long reads based de novo assembly of the rainbow trout Arlee double haploid line genome.</title>
        <authorList>
            <person name="Gao G."/>
            <person name="Palti Y."/>
        </authorList>
    </citation>
    <scope>NUCLEOTIDE SEQUENCE [LARGE SCALE GENOMIC DNA]</scope>
</reference>